<dbReference type="Pfam" id="PF01914">
    <property type="entry name" value="MarC"/>
    <property type="match status" value="1"/>
</dbReference>
<dbReference type="OrthoDB" id="21094at2"/>
<dbReference type="PANTHER" id="PTHR33508">
    <property type="entry name" value="UPF0056 MEMBRANE PROTEIN YHCE"/>
    <property type="match status" value="1"/>
</dbReference>
<name>A0A1W6ZMW7_9HYPH</name>
<comment type="subcellular location">
    <subcellularLocation>
        <location evidence="1 7">Cell membrane</location>
        <topology evidence="1 7">Multi-pass membrane protein</topology>
    </subcellularLocation>
</comment>
<evidence type="ECO:0000256" key="7">
    <source>
        <dbReference type="RuleBase" id="RU362048"/>
    </source>
</evidence>
<evidence type="ECO:0000313" key="9">
    <source>
        <dbReference type="Proteomes" id="UP000194137"/>
    </source>
</evidence>
<evidence type="ECO:0000256" key="1">
    <source>
        <dbReference type="ARBA" id="ARBA00004651"/>
    </source>
</evidence>
<gene>
    <name evidence="8" type="ORF">CAK95_05450</name>
</gene>
<dbReference type="GO" id="GO:0005886">
    <property type="term" value="C:plasma membrane"/>
    <property type="evidence" value="ECO:0007669"/>
    <property type="project" value="UniProtKB-SubCell"/>
</dbReference>
<keyword evidence="4 7" id="KW-0812">Transmembrane</keyword>
<proteinExistence type="inferred from homology"/>
<sequence length="217" mass="23169">MLPDQTLFLTQLLTLWAVFDPISHLPLFIGATPNFTSQERRRAAVISVLMAFVILAVFGFIGQFLLAAMGISLLSFQIAGGIVLFLFAVSMVLGDNSHALTVPAKRGNAAARRDAVMKVAVFPLATPIIAGPGGMLTIVLLMDNNRYSHMEQLQTLGALATALAGMLVIFLAGDWIERITGSGVTQLLRRIMGLLLSALAVNLVLSAVAAWLKLPSI</sequence>
<accession>A0A1W6ZMW7</accession>
<feature type="transmembrane region" description="Helical" evidence="7">
    <location>
        <begin position="12"/>
        <end position="31"/>
    </location>
</feature>
<evidence type="ECO:0000256" key="4">
    <source>
        <dbReference type="ARBA" id="ARBA00022692"/>
    </source>
</evidence>
<keyword evidence="6 7" id="KW-0472">Membrane</keyword>
<dbReference type="AlphaFoldDB" id="A0A1W6ZMW7"/>
<feature type="transmembrane region" description="Helical" evidence="7">
    <location>
        <begin position="71"/>
        <end position="94"/>
    </location>
</feature>
<feature type="transmembrane region" description="Helical" evidence="7">
    <location>
        <begin position="153"/>
        <end position="172"/>
    </location>
</feature>
<evidence type="ECO:0000256" key="5">
    <source>
        <dbReference type="ARBA" id="ARBA00022989"/>
    </source>
</evidence>
<feature type="transmembrane region" description="Helical" evidence="7">
    <location>
        <begin position="193"/>
        <end position="212"/>
    </location>
</feature>
<evidence type="ECO:0000256" key="3">
    <source>
        <dbReference type="ARBA" id="ARBA00022475"/>
    </source>
</evidence>
<dbReference type="RefSeq" id="WP_086087011.1">
    <property type="nucleotide sequence ID" value="NZ_CP021112.1"/>
</dbReference>
<organism evidence="8 9">
    <name type="scientific">Pseudorhodoplanes sinuspersici</name>
    <dbReference type="NCBI Taxonomy" id="1235591"/>
    <lineage>
        <taxon>Bacteria</taxon>
        <taxon>Pseudomonadati</taxon>
        <taxon>Pseudomonadota</taxon>
        <taxon>Alphaproteobacteria</taxon>
        <taxon>Hyphomicrobiales</taxon>
        <taxon>Pseudorhodoplanes</taxon>
    </lineage>
</organism>
<feature type="transmembrane region" description="Helical" evidence="7">
    <location>
        <begin position="115"/>
        <end position="141"/>
    </location>
</feature>
<evidence type="ECO:0000313" key="8">
    <source>
        <dbReference type="EMBL" id="ARP98587.1"/>
    </source>
</evidence>
<comment type="similarity">
    <text evidence="2 7">Belongs to the UPF0056 (MarC) family.</text>
</comment>
<dbReference type="NCBIfam" id="TIGR00427">
    <property type="entry name" value="NAAT family transporter"/>
    <property type="match status" value="1"/>
</dbReference>
<reference evidence="8 9" key="1">
    <citation type="submission" date="2017-05" db="EMBL/GenBank/DDBJ databases">
        <title>Full genome sequence of Pseudorhodoplanes sinuspersici.</title>
        <authorList>
            <person name="Dastgheib S.M.M."/>
            <person name="Shavandi M."/>
            <person name="Tirandaz H."/>
        </authorList>
    </citation>
    <scope>NUCLEOTIDE SEQUENCE [LARGE SCALE GENOMIC DNA]</scope>
    <source>
        <strain evidence="8 9">RIPI110</strain>
    </source>
</reference>
<dbReference type="EMBL" id="CP021112">
    <property type="protein sequence ID" value="ARP98587.1"/>
    <property type="molecule type" value="Genomic_DNA"/>
</dbReference>
<keyword evidence="5 7" id="KW-1133">Transmembrane helix</keyword>
<dbReference type="PANTHER" id="PTHR33508:SF1">
    <property type="entry name" value="UPF0056 MEMBRANE PROTEIN YHCE"/>
    <property type="match status" value="1"/>
</dbReference>
<dbReference type="Proteomes" id="UP000194137">
    <property type="component" value="Chromosome"/>
</dbReference>
<keyword evidence="9" id="KW-1185">Reference proteome</keyword>
<evidence type="ECO:0000256" key="6">
    <source>
        <dbReference type="ARBA" id="ARBA00023136"/>
    </source>
</evidence>
<feature type="transmembrane region" description="Helical" evidence="7">
    <location>
        <begin position="43"/>
        <end position="65"/>
    </location>
</feature>
<evidence type="ECO:0000256" key="2">
    <source>
        <dbReference type="ARBA" id="ARBA00009784"/>
    </source>
</evidence>
<keyword evidence="3" id="KW-1003">Cell membrane</keyword>
<dbReference type="KEGG" id="psin:CAK95_05450"/>
<dbReference type="InterPro" id="IPR002771">
    <property type="entry name" value="Multi_antbiot-R_MarC"/>
</dbReference>
<protein>
    <recommendedName>
        <fullName evidence="7">UPF0056 membrane protein</fullName>
    </recommendedName>
</protein>
<dbReference type="STRING" id="1235591.CAK95_05450"/>